<accession>A0A917JZ67</accession>
<dbReference type="PANTHER" id="PTHR44757:SF2">
    <property type="entry name" value="BIOFILM ARCHITECTURE MAINTENANCE PROTEIN MBAA"/>
    <property type="match status" value="1"/>
</dbReference>
<dbReference type="CDD" id="cd00130">
    <property type="entry name" value="PAS"/>
    <property type="match status" value="2"/>
</dbReference>
<dbReference type="PROSITE" id="PS50112">
    <property type="entry name" value="PAS"/>
    <property type="match status" value="2"/>
</dbReference>
<organism evidence="4 5">
    <name type="scientific">Saccharopolyspora thermophila</name>
    <dbReference type="NCBI Taxonomy" id="89367"/>
    <lineage>
        <taxon>Bacteria</taxon>
        <taxon>Bacillati</taxon>
        <taxon>Actinomycetota</taxon>
        <taxon>Actinomycetes</taxon>
        <taxon>Pseudonocardiales</taxon>
        <taxon>Pseudonocardiaceae</taxon>
        <taxon>Saccharopolyspora</taxon>
    </lineage>
</organism>
<protein>
    <recommendedName>
        <fullName evidence="7">PAS domain S-box-containing protein</fullName>
    </recommendedName>
</protein>
<comment type="caution">
    <text evidence="4">The sequence shown here is derived from an EMBL/GenBank/DDBJ whole genome shotgun (WGS) entry which is preliminary data.</text>
</comment>
<feature type="domain" description="PAC" evidence="2">
    <location>
        <begin position="73"/>
        <end position="125"/>
    </location>
</feature>
<reference evidence="4 5" key="1">
    <citation type="journal article" date="2014" name="Int. J. Syst. Evol. Microbiol.">
        <title>Complete genome sequence of Corynebacterium casei LMG S-19264T (=DSM 44701T), isolated from a smear-ripened cheese.</title>
        <authorList>
            <consortium name="US DOE Joint Genome Institute (JGI-PGF)"/>
            <person name="Walter F."/>
            <person name="Albersmeier A."/>
            <person name="Kalinowski J."/>
            <person name="Ruckert C."/>
        </authorList>
    </citation>
    <scope>NUCLEOTIDE SEQUENCE [LARGE SCALE GENOMIC DNA]</scope>
    <source>
        <strain evidence="4 5">CGMCC 4.7206</strain>
    </source>
</reference>
<dbReference type="EMBL" id="BMMT01000012">
    <property type="protein sequence ID" value="GGI93979.1"/>
    <property type="molecule type" value="Genomic_DNA"/>
</dbReference>
<dbReference type="PROSITE" id="PS50113">
    <property type="entry name" value="PAC"/>
    <property type="match status" value="1"/>
</dbReference>
<sequence length="279" mass="31775">MFLWQSIFDQSACPTTVLDLNGRFRYVNDALCELLGYDRADLVRHHRTDFINPDDLADATLFDEVLADPSGEAVREFRCLRSDGRIIWLLLHASVIRDDEGRPLYVATYAQETTERHETALRWQRTFDRAPIGIALLDTTGRWTEVNAAFCELLGYSRDDVLNTHPTELTYPGDVGCGVFQDLIESRRDTASVEICFRHKAGYPVWVFVRVSAVPGPDGRPAYLVGQYEEIGDRRMRNKHLAHHALHDALTGLANRVLLTDRLDHGLARLVEAGERWHC</sequence>
<dbReference type="InterPro" id="IPR000700">
    <property type="entry name" value="PAS-assoc_C"/>
</dbReference>
<dbReference type="InterPro" id="IPR001610">
    <property type="entry name" value="PAC"/>
</dbReference>
<name>A0A917JZ67_9PSEU</name>
<dbReference type="EMBL" id="BAAAHC010000009">
    <property type="protein sequence ID" value="GAA0522679.1"/>
    <property type="molecule type" value="Genomic_DNA"/>
</dbReference>
<dbReference type="SMART" id="SM00091">
    <property type="entry name" value="PAS"/>
    <property type="match status" value="2"/>
</dbReference>
<dbReference type="SUPFAM" id="SSF55785">
    <property type="entry name" value="PYP-like sensor domain (PAS domain)"/>
    <property type="match status" value="2"/>
</dbReference>
<feature type="domain" description="PAS" evidence="1">
    <location>
        <begin position="119"/>
        <end position="174"/>
    </location>
</feature>
<gene>
    <name evidence="3" type="ORF">GCM10009545_26030</name>
    <name evidence="4" type="ORF">GCM10011581_33900</name>
</gene>
<dbReference type="SMART" id="SM00086">
    <property type="entry name" value="PAC"/>
    <property type="match status" value="2"/>
</dbReference>
<dbReference type="NCBIfam" id="TIGR00229">
    <property type="entry name" value="sensory_box"/>
    <property type="match status" value="2"/>
</dbReference>
<dbReference type="InterPro" id="IPR013767">
    <property type="entry name" value="PAS_fold"/>
</dbReference>
<dbReference type="Proteomes" id="UP001500220">
    <property type="component" value="Unassembled WGS sequence"/>
</dbReference>
<dbReference type="InterPro" id="IPR052155">
    <property type="entry name" value="Biofilm_reg_signaling"/>
</dbReference>
<dbReference type="Proteomes" id="UP000597989">
    <property type="component" value="Unassembled WGS sequence"/>
</dbReference>
<evidence type="ECO:0000313" key="4">
    <source>
        <dbReference type="EMBL" id="GGI93979.1"/>
    </source>
</evidence>
<evidence type="ECO:0000313" key="6">
    <source>
        <dbReference type="Proteomes" id="UP001500220"/>
    </source>
</evidence>
<proteinExistence type="predicted"/>
<dbReference type="Pfam" id="PF00989">
    <property type="entry name" value="PAS"/>
    <property type="match status" value="2"/>
</dbReference>
<evidence type="ECO:0000259" key="1">
    <source>
        <dbReference type="PROSITE" id="PS50112"/>
    </source>
</evidence>
<evidence type="ECO:0000313" key="3">
    <source>
        <dbReference type="EMBL" id="GAA0522679.1"/>
    </source>
</evidence>
<dbReference type="InterPro" id="IPR000014">
    <property type="entry name" value="PAS"/>
</dbReference>
<dbReference type="AlphaFoldDB" id="A0A917JZ67"/>
<dbReference type="Gene3D" id="3.30.450.20">
    <property type="entry name" value="PAS domain"/>
    <property type="match status" value="2"/>
</dbReference>
<feature type="domain" description="PAS" evidence="1">
    <location>
        <begin position="7"/>
        <end position="55"/>
    </location>
</feature>
<keyword evidence="6" id="KW-1185">Reference proteome</keyword>
<evidence type="ECO:0000313" key="5">
    <source>
        <dbReference type="Proteomes" id="UP000597989"/>
    </source>
</evidence>
<evidence type="ECO:0000259" key="2">
    <source>
        <dbReference type="PROSITE" id="PS50113"/>
    </source>
</evidence>
<reference evidence="3 6" key="2">
    <citation type="journal article" date="2019" name="Int. J. Syst. Evol. Microbiol.">
        <title>The Global Catalogue of Microorganisms (GCM) 10K type strain sequencing project: providing services to taxonomists for standard genome sequencing and annotation.</title>
        <authorList>
            <consortium name="The Broad Institute Genomics Platform"/>
            <consortium name="The Broad Institute Genome Sequencing Center for Infectious Disease"/>
            <person name="Wu L."/>
            <person name="Ma J."/>
        </authorList>
    </citation>
    <scope>NUCLEOTIDE SEQUENCE [LARGE SCALE GENOMIC DNA]</scope>
    <source>
        <strain evidence="3 6">JCM 10664</strain>
    </source>
</reference>
<evidence type="ECO:0008006" key="7">
    <source>
        <dbReference type="Google" id="ProtNLM"/>
    </source>
</evidence>
<dbReference type="PANTHER" id="PTHR44757">
    <property type="entry name" value="DIGUANYLATE CYCLASE DGCP"/>
    <property type="match status" value="1"/>
</dbReference>
<reference evidence="3" key="4">
    <citation type="submission" date="2023-12" db="EMBL/GenBank/DDBJ databases">
        <authorList>
            <person name="Sun Q."/>
            <person name="Inoue M."/>
        </authorList>
    </citation>
    <scope>NUCLEOTIDE SEQUENCE</scope>
    <source>
        <strain evidence="3">JCM 10664</strain>
    </source>
</reference>
<dbReference type="InterPro" id="IPR035965">
    <property type="entry name" value="PAS-like_dom_sf"/>
</dbReference>
<reference evidence="4" key="3">
    <citation type="submission" date="2020-09" db="EMBL/GenBank/DDBJ databases">
        <authorList>
            <person name="Sun Q."/>
            <person name="Zhou Y."/>
        </authorList>
    </citation>
    <scope>NUCLEOTIDE SEQUENCE</scope>
    <source>
        <strain evidence="4">CGMCC 4.7206</strain>
    </source>
</reference>
<dbReference type="GO" id="GO:0006355">
    <property type="term" value="P:regulation of DNA-templated transcription"/>
    <property type="evidence" value="ECO:0007669"/>
    <property type="project" value="InterPro"/>
</dbReference>